<evidence type="ECO:0000256" key="14">
    <source>
        <dbReference type="SAM" id="MobiDB-lite"/>
    </source>
</evidence>
<dbReference type="PROSITE" id="PS50261">
    <property type="entry name" value="G_PROTEIN_RECEP_F2_4"/>
    <property type="match status" value="1"/>
</dbReference>
<dbReference type="InterPro" id="IPR001879">
    <property type="entry name" value="GPCR_2_extracellular_dom"/>
</dbReference>
<evidence type="ECO:0000256" key="10">
    <source>
        <dbReference type="ARBA" id="ARBA00023157"/>
    </source>
</evidence>
<keyword evidence="10" id="KW-1015">Disulfide bond</keyword>
<evidence type="ECO:0000256" key="5">
    <source>
        <dbReference type="ARBA" id="ARBA00022729"/>
    </source>
</evidence>
<comment type="subcellular location">
    <subcellularLocation>
        <location evidence="1">Membrane</location>
        <topology evidence="1">Multi-pass membrane protein</topology>
    </subcellularLocation>
</comment>
<feature type="transmembrane region" description="Helical" evidence="15">
    <location>
        <begin position="653"/>
        <end position="671"/>
    </location>
</feature>
<dbReference type="InterPro" id="IPR013783">
    <property type="entry name" value="Ig-like_fold"/>
</dbReference>
<dbReference type="GeneTree" id="ENSGT00940000158941"/>
<feature type="domain" description="G-protein coupled receptors family 2 profile 1" evidence="16">
    <location>
        <begin position="309"/>
        <end position="403"/>
    </location>
</feature>
<dbReference type="GO" id="GO:0007166">
    <property type="term" value="P:cell surface receptor signaling pathway"/>
    <property type="evidence" value="ECO:0007669"/>
    <property type="project" value="InterPro"/>
</dbReference>
<keyword evidence="5" id="KW-0732">Signal</keyword>
<evidence type="ECO:0000259" key="18">
    <source>
        <dbReference type="PROSITE" id="PS50835"/>
    </source>
</evidence>
<dbReference type="InterPro" id="IPR003591">
    <property type="entry name" value="Leu-rich_rpt_typical-subtyp"/>
</dbReference>
<dbReference type="PROSITE" id="PS50835">
    <property type="entry name" value="IG_LIKE"/>
    <property type="match status" value="1"/>
</dbReference>
<keyword evidence="6" id="KW-0677">Repeat</keyword>
<comment type="similarity">
    <text evidence="2">Belongs to the G-protein coupled receptor 2 family. Adhesion G-protein coupled receptor (ADGR) subfamily.</text>
</comment>
<dbReference type="SUPFAM" id="SSF111418">
    <property type="entry name" value="Hormone receptor domain"/>
    <property type="match status" value="1"/>
</dbReference>
<dbReference type="GO" id="GO:0004930">
    <property type="term" value="F:G protein-coupled receptor activity"/>
    <property type="evidence" value="ECO:0007669"/>
    <property type="project" value="UniProtKB-KW"/>
</dbReference>
<dbReference type="InterPro" id="IPR017981">
    <property type="entry name" value="GPCR_2-like_7TM"/>
</dbReference>
<organism evidence="19 20">
    <name type="scientific">Scophthalmus maximus</name>
    <name type="common">Turbot</name>
    <name type="synonym">Psetta maxima</name>
    <dbReference type="NCBI Taxonomy" id="52904"/>
    <lineage>
        <taxon>Eukaryota</taxon>
        <taxon>Metazoa</taxon>
        <taxon>Chordata</taxon>
        <taxon>Craniata</taxon>
        <taxon>Vertebrata</taxon>
        <taxon>Euteleostomi</taxon>
        <taxon>Actinopterygii</taxon>
        <taxon>Neopterygii</taxon>
        <taxon>Teleostei</taxon>
        <taxon>Neoteleostei</taxon>
        <taxon>Acanthomorphata</taxon>
        <taxon>Carangaria</taxon>
        <taxon>Pleuronectiformes</taxon>
        <taxon>Pleuronectoidei</taxon>
        <taxon>Scophthalmidae</taxon>
        <taxon>Scophthalmus</taxon>
    </lineage>
</organism>
<dbReference type="GO" id="GO:0090263">
    <property type="term" value="P:positive regulation of canonical Wnt signaling pathway"/>
    <property type="evidence" value="ECO:0007669"/>
    <property type="project" value="TreeGrafter"/>
</dbReference>
<dbReference type="SUPFAM" id="SSF48726">
    <property type="entry name" value="Immunoglobulin"/>
    <property type="match status" value="1"/>
</dbReference>
<dbReference type="Gene3D" id="3.80.10.10">
    <property type="entry name" value="Ribonuclease Inhibitor"/>
    <property type="match status" value="2"/>
</dbReference>
<keyword evidence="13" id="KW-0393">Immunoglobulin domain</keyword>
<feature type="transmembrane region" description="Helical" evidence="15">
    <location>
        <begin position="691"/>
        <end position="711"/>
    </location>
</feature>
<keyword evidence="7 15" id="KW-1133">Transmembrane helix</keyword>
<dbReference type="PANTHER" id="PTHR45930:SF1">
    <property type="entry name" value="ADHESION G PROTEIN-COUPLED RECEPTOR A2"/>
    <property type="match status" value="1"/>
</dbReference>
<dbReference type="InterPro" id="IPR001611">
    <property type="entry name" value="Leu-rich_rpt"/>
</dbReference>
<evidence type="ECO:0000259" key="17">
    <source>
        <dbReference type="PROSITE" id="PS50261"/>
    </source>
</evidence>
<dbReference type="GO" id="GO:0007417">
    <property type="term" value="P:central nervous system development"/>
    <property type="evidence" value="ECO:0007669"/>
    <property type="project" value="TreeGrafter"/>
</dbReference>
<evidence type="ECO:0000259" key="16">
    <source>
        <dbReference type="PROSITE" id="PS50227"/>
    </source>
</evidence>
<evidence type="ECO:0000313" key="19">
    <source>
        <dbReference type="Ensembl" id="ENSSMAP00000060419.1"/>
    </source>
</evidence>
<evidence type="ECO:0000313" key="20">
    <source>
        <dbReference type="Proteomes" id="UP000694558"/>
    </source>
</evidence>
<keyword evidence="9 15" id="KW-0472">Membrane</keyword>
<dbReference type="InterPro" id="IPR036179">
    <property type="entry name" value="Ig-like_dom_sf"/>
</dbReference>
<keyword evidence="3" id="KW-0433">Leucine-rich repeat</keyword>
<dbReference type="PROSITE" id="PS50227">
    <property type="entry name" value="G_PROTEIN_RECEP_F2_3"/>
    <property type="match status" value="1"/>
</dbReference>
<reference evidence="19" key="1">
    <citation type="submission" date="2023-05" db="EMBL/GenBank/DDBJ databases">
        <title>High-quality long-read genome of Scophthalmus maximus.</title>
        <authorList>
            <person name="Lien S."/>
            <person name="Martinez P."/>
        </authorList>
    </citation>
    <scope>NUCLEOTIDE SEQUENCE [LARGE SCALE GENOMIC DNA]</scope>
</reference>
<keyword evidence="8" id="KW-0297">G-protein coupled receptor</keyword>
<dbReference type="InterPro" id="IPR003599">
    <property type="entry name" value="Ig_sub"/>
</dbReference>
<dbReference type="Pfam" id="PF00560">
    <property type="entry name" value="LRR_1"/>
    <property type="match status" value="1"/>
</dbReference>
<dbReference type="PANTHER" id="PTHR45930">
    <property type="entry name" value="G-PROTEIN COUPLED RECEPTOR 124-LIKE PROTEIN"/>
    <property type="match status" value="1"/>
</dbReference>
<keyword evidence="4 15" id="KW-0812">Transmembrane</keyword>
<feature type="transmembrane region" description="Helical" evidence="15">
    <location>
        <begin position="537"/>
        <end position="558"/>
    </location>
</feature>
<dbReference type="GO" id="GO:1990909">
    <property type="term" value="C:Wnt signalosome"/>
    <property type="evidence" value="ECO:0007669"/>
    <property type="project" value="TreeGrafter"/>
</dbReference>
<dbReference type="InterPro" id="IPR000832">
    <property type="entry name" value="GPCR_2_secretin-like"/>
</dbReference>
<name>A0A8D3DLL0_SCOMX</name>
<dbReference type="Proteomes" id="UP000694558">
    <property type="component" value="Chromosome 9"/>
</dbReference>
<dbReference type="GO" id="GO:0005886">
    <property type="term" value="C:plasma membrane"/>
    <property type="evidence" value="ECO:0007669"/>
    <property type="project" value="TreeGrafter"/>
</dbReference>
<feature type="compositionally biased region" description="Polar residues" evidence="14">
    <location>
        <begin position="912"/>
        <end position="933"/>
    </location>
</feature>
<dbReference type="InterPro" id="IPR058808">
    <property type="entry name" value="GAIN_ADGRA2/3"/>
</dbReference>
<evidence type="ECO:0000256" key="8">
    <source>
        <dbReference type="ARBA" id="ARBA00023040"/>
    </source>
</evidence>
<dbReference type="Pfam" id="PF01463">
    <property type="entry name" value="LRRCT"/>
    <property type="match status" value="1"/>
</dbReference>
<evidence type="ECO:0000256" key="13">
    <source>
        <dbReference type="ARBA" id="ARBA00023319"/>
    </source>
</evidence>
<feature type="transmembrane region" description="Helical" evidence="15">
    <location>
        <begin position="570"/>
        <end position="590"/>
    </location>
</feature>
<gene>
    <name evidence="19" type="primary">ADGRA2</name>
</gene>
<dbReference type="Gene3D" id="1.20.1070.10">
    <property type="entry name" value="Rhodopsin 7-helix transmembrane proteins"/>
    <property type="match status" value="1"/>
</dbReference>
<dbReference type="Gene3D" id="4.10.1240.10">
    <property type="entry name" value="GPCR, family 2, extracellular hormone receptor domain"/>
    <property type="match status" value="1"/>
</dbReference>
<dbReference type="Ensembl" id="ENSSMAT00000063362.1">
    <property type="protein sequence ID" value="ENSSMAP00000060419.1"/>
    <property type="gene ID" value="ENSSMAG00000006530.2"/>
</dbReference>
<feature type="transmembrane region" description="Helical" evidence="15">
    <location>
        <begin position="772"/>
        <end position="795"/>
    </location>
</feature>
<feature type="transmembrane region" description="Helical" evidence="15">
    <location>
        <begin position="801"/>
        <end position="820"/>
    </location>
</feature>
<dbReference type="Pfam" id="PF00002">
    <property type="entry name" value="7tm_2"/>
    <property type="match status" value="1"/>
</dbReference>
<feature type="region of interest" description="Disordered" evidence="14">
    <location>
        <begin position="991"/>
        <end position="1015"/>
    </location>
</feature>
<evidence type="ECO:0000256" key="9">
    <source>
        <dbReference type="ARBA" id="ARBA00023136"/>
    </source>
</evidence>
<dbReference type="Pfam" id="PF00047">
    <property type="entry name" value="ig"/>
    <property type="match status" value="1"/>
</dbReference>
<keyword evidence="11" id="KW-0675">Receptor</keyword>
<evidence type="ECO:0000256" key="11">
    <source>
        <dbReference type="ARBA" id="ARBA00023170"/>
    </source>
</evidence>
<dbReference type="InterPro" id="IPR036445">
    <property type="entry name" value="GPCR_2_extracell_dom_sf"/>
</dbReference>
<keyword evidence="12" id="KW-0807">Transducer</keyword>
<protein>
    <submittedName>
        <fullName evidence="19">Adhesion G protein-coupled receptor A2</fullName>
    </submittedName>
</protein>
<feature type="transmembrane region" description="Helical" evidence="15">
    <location>
        <begin position="602"/>
        <end position="626"/>
    </location>
</feature>
<dbReference type="SMART" id="SM00409">
    <property type="entry name" value="IG"/>
    <property type="match status" value="1"/>
</dbReference>
<feature type="domain" description="Ig-like" evidence="18">
    <location>
        <begin position="224"/>
        <end position="326"/>
    </location>
</feature>
<reference evidence="19" key="2">
    <citation type="submission" date="2025-08" db="UniProtKB">
        <authorList>
            <consortium name="Ensembl"/>
        </authorList>
    </citation>
    <scope>IDENTIFICATION</scope>
</reference>
<evidence type="ECO:0000256" key="15">
    <source>
        <dbReference type="SAM" id="Phobius"/>
    </source>
</evidence>
<evidence type="ECO:0000256" key="2">
    <source>
        <dbReference type="ARBA" id="ARBA00007343"/>
    </source>
</evidence>
<evidence type="ECO:0000256" key="12">
    <source>
        <dbReference type="ARBA" id="ARBA00023224"/>
    </source>
</evidence>
<feature type="domain" description="G-protein coupled receptors family 2 profile 2" evidence="17">
    <location>
        <begin position="530"/>
        <end position="826"/>
    </location>
</feature>
<evidence type="ECO:0000256" key="6">
    <source>
        <dbReference type="ARBA" id="ARBA00022737"/>
    </source>
</evidence>
<dbReference type="AlphaFoldDB" id="A0A8D3DLL0"/>
<evidence type="ECO:0000256" key="7">
    <source>
        <dbReference type="ARBA" id="ARBA00022989"/>
    </source>
</evidence>
<accession>A0A8D3DLL0</accession>
<evidence type="ECO:0000256" key="3">
    <source>
        <dbReference type="ARBA" id="ARBA00022614"/>
    </source>
</evidence>
<feature type="region of interest" description="Disordered" evidence="14">
    <location>
        <begin position="912"/>
        <end position="978"/>
    </location>
</feature>
<dbReference type="Pfam" id="PF26588">
    <property type="entry name" value="GAIN_ADGRA3"/>
    <property type="match status" value="1"/>
</dbReference>
<feature type="compositionally biased region" description="Polar residues" evidence="14">
    <location>
        <begin position="1074"/>
        <end position="1084"/>
    </location>
</feature>
<feature type="compositionally biased region" description="Low complexity" evidence="14">
    <location>
        <begin position="934"/>
        <end position="947"/>
    </location>
</feature>
<dbReference type="PROSITE" id="PS51450">
    <property type="entry name" value="LRR"/>
    <property type="match status" value="3"/>
</dbReference>
<sequence length="1096" mass="119844">MLLLLSASEPRVSQACPGLLASTGGCSCTDERSKAPDVQALGRVRVSCSKEELPEPPDPSLLPNRTVTLILSHNKIRVLRNGSFFGLYALEKLDLKHNLISTIMPGAFQGLSELRKLDLSNNRIGCLTADMFQGLTNLTKLNLSGNIISTMDPGVFQELPSLKLVNFNSDHLSCDCGLRWVPGFFRSSSARLGDETLCAYPRSLRGKPLRGLRESQLSCGENGPLELHTLSLLPSQRQVVFKGDRLPFHCTAALVDKITTLHWRQNGQLVTSDPEMGVQLENSVLHDCTFITSELILFNVHVEASGEWECVVSTGRGNTSRSVEIVVLENSASFCPEDKVVNNRGEFRWPRTLAGITSHQYCLQLRYPSLTVEGGMEQKKASRYCDRSGKWEDGDYSNCHYTNGITRVLHTFILRPINASNAVTVAHQVRTYTLEAAGFSDSVDVLYVAQMMEKFMEYVRHLRELSEVLVEMGSNLMQVDDQILALAQREKRACSSIVYSLETLAWPQLHSHAQDFSMEVPDFPNSTPISVIVLHPVVYACTAVLLLCLFTIIITHILHHSTIHISRKSWHTLLNTCFHIAMTTAIYAGGIRLTSYPVVCQAVGIALHYSSLSTLLWIGVSARVIYKEAVWRLPRQLEGESPAPPTQRPMLRFYLIAGGVPLIICGITAAVNVNNYGDNSPYCWLVWRPSLGSFFVPAGLAVLVTWIYFLFTVFRLRHRVAKECTGTTLSSPVTESQPALAGSTSLLSTDSVVGPMNPVVAPEDQYSLKTRFLVLVATHFLYVALWCCGAMAMWLTEHTSLLFSCLYGMAATILGIFLVVHHCFRRMDVQASWLACCPGYRRSHPMSTYTHTCTTGSGVQTSEQGSQLFINCRPPADSHNSSSARSSSTPSGISSVGPGPCKLTNLLQVAQDNPNNQSAPCAPAGNNTSTSTDNITKPTNNTMPTNNSVAPVHPQRRKVSSRTKQGSSQYHHRSEGRGHYRLKALRTAAGGGSLGALGPTGLDPSEGSDGGSMAMHGAQRRCASRDNLKLAAAAERETKRCSYPLNSATTTVPGAAAPNGNLKNSVLELEQDMSGTDQSLSSVGMKSGLWKSETTV</sequence>
<dbReference type="InterPro" id="IPR051963">
    <property type="entry name" value="Adhesion_GPCR_A"/>
</dbReference>
<evidence type="ECO:0000256" key="4">
    <source>
        <dbReference type="ARBA" id="ARBA00022692"/>
    </source>
</evidence>
<dbReference type="FunFam" id="3.80.10.10:FF:000287">
    <property type="entry name" value="adhesion G protein-coupled receptor A3"/>
    <property type="match status" value="1"/>
</dbReference>
<dbReference type="Gene3D" id="2.60.40.10">
    <property type="entry name" value="Immunoglobulins"/>
    <property type="match status" value="1"/>
</dbReference>
<evidence type="ECO:0000256" key="1">
    <source>
        <dbReference type="ARBA" id="ARBA00004141"/>
    </source>
</evidence>
<dbReference type="Pfam" id="PF13855">
    <property type="entry name" value="LRR_8"/>
    <property type="match status" value="1"/>
</dbReference>
<proteinExistence type="inferred from homology"/>
<dbReference type="SMART" id="SM00369">
    <property type="entry name" value="LRR_TYP"/>
    <property type="match status" value="4"/>
</dbReference>
<dbReference type="InterPro" id="IPR013151">
    <property type="entry name" value="Immunoglobulin_dom"/>
</dbReference>
<dbReference type="InterPro" id="IPR000483">
    <property type="entry name" value="Cys-rich_flank_reg_C"/>
</dbReference>
<dbReference type="GO" id="GO:0002040">
    <property type="term" value="P:sprouting angiogenesis"/>
    <property type="evidence" value="ECO:0007669"/>
    <property type="project" value="TreeGrafter"/>
</dbReference>
<dbReference type="InterPro" id="IPR032675">
    <property type="entry name" value="LRR_dom_sf"/>
</dbReference>
<feature type="compositionally biased region" description="Low complexity" evidence="14">
    <location>
        <begin position="878"/>
        <end position="895"/>
    </location>
</feature>
<feature type="region of interest" description="Disordered" evidence="14">
    <location>
        <begin position="875"/>
        <end position="896"/>
    </location>
</feature>
<dbReference type="SUPFAM" id="SSF52058">
    <property type="entry name" value="L domain-like"/>
    <property type="match status" value="1"/>
</dbReference>
<feature type="region of interest" description="Disordered" evidence="14">
    <location>
        <begin position="1074"/>
        <end position="1096"/>
    </location>
</feature>
<dbReference type="InterPro" id="IPR007110">
    <property type="entry name" value="Ig-like_dom"/>
</dbReference>